<evidence type="ECO:0000256" key="3">
    <source>
        <dbReference type="ARBA" id="ARBA00023002"/>
    </source>
</evidence>
<proteinExistence type="inferred from homology"/>
<gene>
    <name evidence="5" type="ORF">MNBD_GAMMA20-817</name>
</gene>
<evidence type="ECO:0000313" key="5">
    <source>
        <dbReference type="EMBL" id="VAX04091.1"/>
    </source>
</evidence>
<accession>A0A3B1AQU3</accession>
<keyword evidence="3" id="KW-0560">Oxidoreductase</keyword>
<organism evidence="5">
    <name type="scientific">hydrothermal vent metagenome</name>
    <dbReference type="NCBI Taxonomy" id="652676"/>
    <lineage>
        <taxon>unclassified sequences</taxon>
        <taxon>metagenomes</taxon>
        <taxon>ecological metagenomes</taxon>
    </lineage>
</organism>
<dbReference type="InterPro" id="IPR045247">
    <property type="entry name" value="Oye-like"/>
</dbReference>
<dbReference type="AlphaFoldDB" id="A0A3B1AQU3"/>
<dbReference type="PANTHER" id="PTHR22893">
    <property type="entry name" value="NADH OXIDOREDUCTASE-RELATED"/>
    <property type="match status" value="1"/>
</dbReference>
<dbReference type="Gene3D" id="3.20.20.70">
    <property type="entry name" value="Aldolase class I"/>
    <property type="match status" value="1"/>
</dbReference>
<comment type="cofactor">
    <cofactor evidence="1">
        <name>FMN</name>
        <dbReference type="ChEBI" id="CHEBI:58210"/>
    </cofactor>
</comment>
<protein>
    <submittedName>
        <fullName evidence="5">NADH:flavin oxidoreductases, Old Yellow Enzyme family</fullName>
    </submittedName>
</protein>
<dbReference type="GO" id="GO:0010181">
    <property type="term" value="F:FMN binding"/>
    <property type="evidence" value="ECO:0007669"/>
    <property type="project" value="InterPro"/>
</dbReference>
<evidence type="ECO:0000259" key="4">
    <source>
        <dbReference type="Pfam" id="PF00724"/>
    </source>
</evidence>
<dbReference type="Pfam" id="PF00724">
    <property type="entry name" value="Oxidored_FMN"/>
    <property type="match status" value="1"/>
</dbReference>
<dbReference type="EMBL" id="UOFU01000362">
    <property type="protein sequence ID" value="VAX04091.1"/>
    <property type="molecule type" value="Genomic_DNA"/>
</dbReference>
<dbReference type="FunFam" id="3.20.20.70:FF:000059">
    <property type="entry name" value="N-ethylmaleimide reductase, FMN-linked"/>
    <property type="match status" value="1"/>
</dbReference>
<dbReference type="InterPro" id="IPR001155">
    <property type="entry name" value="OxRdtase_FMN_N"/>
</dbReference>
<sequence>MTDLFSPLNVGNLTLPNRVVMAPLTRNRAPDTVATDLLASYYQQRASAGLIITEGAQISPQGVGYPATPGIHSEAQVEGWRKTTSAVHGAGGRIYIQLWHVGRVSHPDFHHGELPVAPSAIAPAGQAFTYEGLKPFVTPRALARNELPGIVALYQQAALNAMQAGFDGVEIHAANGYLLDQFLRDGSNRRDDDYGGSMENRSRLLLEVATAVCKTIGSDKVGVRISPVNEFNDMRDSDPQTTFNHVATSLSPLNLAYLHVVEVNMAGESSAACDMRQILDRFAGTYIANGGYDKARANTAIADGRTDAVSFGVPFIANPDLVARFHLDAPLNNADPDTFYGGNEKGYTDYPFLNETG</sequence>
<dbReference type="CDD" id="cd02933">
    <property type="entry name" value="OYE_like_FMN"/>
    <property type="match status" value="1"/>
</dbReference>
<name>A0A3B1AQU3_9ZZZZ</name>
<reference evidence="5" key="1">
    <citation type="submission" date="2018-06" db="EMBL/GenBank/DDBJ databases">
        <authorList>
            <person name="Zhirakovskaya E."/>
        </authorList>
    </citation>
    <scope>NUCLEOTIDE SEQUENCE</scope>
</reference>
<comment type="similarity">
    <text evidence="2">Belongs to the NADH:flavin oxidoreductase/NADH oxidase family.</text>
</comment>
<dbReference type="GO" id="GO:0016628">
    <property type="term" value="F:oxidoreductase activity, acting on the CH-CH group of donors, NAD or NADP as acceptor"/>
    <property type="evidence" value="ECO:0007669"/>
    <property type="project" value="UniProtKB-ARBA"/>
</dbReference>
<dbReference type="PANTHER" id="PTHR22893:SF98">
    <property type="entry name" value="OXIDOREDUCTASE"/>
    <property type="match status" value="1"/>
</dbReference>
<evidence type="ECO:0000256" key="2">
    <source>
        <dbReference type="ARBA" id="ARBA00005979"/>
    </source>
</evidence>
<dbReference type="GO" id="GO:0005829">
    <property type="term" value="C:cytosol"/>
    <property type="evidence" value="ECO:0007669"/>
    <property type="project" value="TreeGrafter"/>
</dbReference>
<dbReference type="InterPro" id="IPR013785">
    <property type="entry name" value="Aldolase_TIM"/>
</dbReference>
<dbReference type="SUPFAM" id="SSF51395">
    <property type="entry name" value="FMN-linked oxidoreductases"/>
    <property type="match status" value="1"/>
</dbReference>
<evidence type="ECO:0000256" key="1">
    <source>
        <dbReference type="ARBA" id="ARBA00001917"/>
    </source>
</evidence>
<feature type="domain" description="NADH:flavin oxidoreductase/NADH oxidase N-terminal" evidence="4">
    <location>
        <begin position="3"/>
        <end position="327"/>
    </location>
</feature>